<dbReference type="Gene3D" id="1.10.10.60">
    <property type="entry name" value="Homeodomain-like"/>
    <property type="match status" value="1"/>
</dbReference>
<dbReference type="InterPro" id="IPR050109">
    <property type="entry name" value="HTH-type_TetR-like_transc_reg"/>
</dbReference>
<organism evidence="4 5">
    <name type="scientific">Tsukamurella pseudospumae</name>
    <dbReference type="NCBI Taxonomy" id="239498"/>
    <lineage>
        <taxon>Bacteria</taxon>
        <taxon>Bacillati</taxon>
        <taxon>Actinomycetota</taxon>
        <taxon>Actinomycetes</taxon>
        <taxon>Mycobacteriales</taxon>
        <taxon>Tsukamurellaceae</taxon>
        <taxon>Tsukamurella</taxon>
    </lineage>
</organism>
<evidence type="ECO:0000313" key="5">
    <source>
        <dbReference type="Proteomes" id="UP000070409"/>
    </source>
</evidence>
<keyword evidence="1 2" id="KW-0238">DNA-binding</keyword>
<dbReference type="RefSeq" id="WP_068746749.1">
    <property type="nucleotide sequence ID" value="NZ_LSRE01000048.1"/>
</dbReference>
<evidence type="ECO:0000256" key="1">
    <source>
        <dbReference type="ARBA" id="ARBA00023125"/>
    </source>
</evidence>
<dbReference type="InterPro" id="IPR036271">
    <property type="entry name" value="Tet_transcr_reg_TetR-rel_C_sf"/>
</dbReference>
<dbReference type="InterPro" id="IPR009057">
    <property type="entry name" value="Homeodomain-like_sf"/>
</dbReference>
<dbReference type="PROSITE" id="PS50977">
    <property type="entry name" value="HTH_TETR_2"/>
    <property type="match status" value="1"/>
</dbReference>
<feature type="DNA-binding region" description="H-T-H motif" evidence="2">
    <location>
        <begin position="40"/>
        <end position="59"/>
    </location>
</feature>
<dbReference type="PANTHER" id="PTHR30055">
    <property type="entry name" value="HTH-TYPE TRANSCRIPTIONAL REGULATOR RUTR"/>
    <property type="match status" value="1"/>
</dbReference>
<dbReference type="SUPFAM" id="SSF46689">
    <property type="entry name" value="Homeodomain-like"/>
    <property type="match status" value="1"/>
</dbReference>
<dbReference type="EMBL" id="LSRE01000048">
    <property type="protein sequence ID" value="KXO90485.1"/>
    <property type="molecule type" value="Genomic_DNA"/>
</dbReference>
<comment type="caution">
    <text evidence="4">The sequence shown here is derived from an EMBL/GenBank/DDBJ whole genome shotgun (WGS) entry which is preliminary data.</text>
</comment>
<name>A0A137YX07_9ACTN</name>
<dbReference type="Gene3D" id="1.10.357.10">
    <property type="entry name" value="Tetracycline Repressor, domain 2"/>
    <property type="match status" value="1"/>
</dbReference>
<accession>A0A137YX07</accession>
<sequence length="232" mass="25322">MATAERTGRASGQRRRDLVIGDVLDAATDLFAVKGYDATSLQDIADAVGVSRPALYHYISSKEDLLVMLVERVSQALADVFAELSARADLEPTEKLTILTEQLVRQRAEHPSQFRILDRSEMMLPKAAGEDHAAARRRVLREVVAIIEEGIKAGQFTPVDPRTAALSLLGMCNWVAWWAKPANGVEVQAIVDTVSALARQMLCVPEVDGAVAGPADLLAEIRSRLDRLEPLI</sequence>
<dbReference type="Pfam" id="PF17932">
    <property type="entry name" value="TetR_C_24"/>
    <property type="match status" value="1"/>
</dbReference>
<keyword evidence="5" id="KW-1185">Reference proteome</keyword>
<dbReference type="InterPro" id="IPR041490">
    <property type="entry name" value="KstR2_TetR_C"/>
</dbReference>
<reference evidence="4 5" key="1">
    <citation type="submission" date="2016-02" db="EMBL/GenBank/DDBJ databases">
        <authorList>
            <person name="Teng J.L."/>
            <person name="Tang Y."/>
            <person name="Huang Y."/>
            <person name="Guo F."/>
            <person name="Wei W."/>
            <person name="Chen J.H."/>
            <person name="Wong S.Y."/>
            <person name="Lau S.K."/>
            <person name="Woo P.C."/>
        </authorList>
    </citation>
    <scope>NUCLEOTIDE SEQUENCE [LARGE SCALE GENOMIC DNA]</scope>
    <source>
        <strain evidence="4 5">JCM 13375</strain>
    </source>
</reference>
<evidence type="ECO:0000313" key="4">
    <source>
        <dbReference type="EMBL" id="KXO90485.1"/>
    </source>
</evidence>
<proteinExistence type="predicted"/>
<gene>
    <name evidence="4" type="ORF">AXK61_07660</name>
</gene>
<dbReference type="InterPro" id="IPR001647">
    <property type="entry name" value="HTH_TetR"/>
</dbReference>
<feature type="domain" description="HTH tetR-type" evidence="3">
    <location>
        <begin position="17"/>
        <end position="77"/>
    </location>
</feature>
<dbReference type="Pfam" id="PF00440">
    <property type="entry name" value="TetR_N"/>
    <property type="match status" value="1"/>
</dbReference>
<dbReference type="SUPFAM" id="SSF48498">
    <property type="entry name" value="Tetracyclin repressor-like, C-terminal domain"/>
    <property type="match status" value="1"/>
</dbReference>
<dbReference type="PRINTS" id="PR00455">
    <property type="entry name" value="HTHTETR"/>
</dbReference>
<dbReference type="PANTHER" id="PTHR30055:SF146">
    <property type="entry name" value="HTH-TYPE TRANSCRIPTIONAL DUAL REGULATOR CECR"/>
    <property type="match status" value="1"/>
</dbReference>
<dbReference type="Proteomes" id="UP000070409">
    <property type="component" value="Unassembled WGS sequence"/>
</dbReference>
<evidence type="ECO:0000259" key="3">
    <source>
        <dbReference type="PROSITE" id="PS50977"/>
    </source>
</evidence>
<protein>
    <submittedName>
        <fullName evidence="4">TetR family transcriptional regulator</fullName>
    </submittedName>
</protein>
<evidence type="ECO:0000256" key="2">
    <source>
        <dbReference type="PROSITE-ProRule" id="PRU00335"/>
    </source>
</evidence>